<dbReference type="EMBL" id="CM055109">
    <property type="protein sequence ID" value="KAJ7522690.1"/>
    <property type="molecule type" value="Genomic_DNA"/>
</dbReference>
<sequence>MPDLLLTCLNQDSTSLAAMAPSSRFPNSSSDELRVPEEQTTFVRTLANNSPRLPIEGRSLLPWEASLKCSIPSLALTDPLIRRTPGSAGSSPLSFQSSYHSIKNSSKHICSSSDSVGNAVMREEWQQMLLSTSGYGSAMASILCSSSISTTNTPNTVADLLPGKPGTWEPIMGSFGGVLLADEALPLRPSPVLSPNQHQVRLSLEKVQCVGSSWNSSEALSKSRITKNPSQEGVVLQADSQVSVHNVQQLDCESVIQEALTTLPSYCSGDTNQLTHAFRIASGCSALQSSVPSNLSMCVHVPKQIAVSRGGGAKSPDCPERFGEAKVIDVDKSVRKEGSSAPLELDRADFLCTVNYEPDEIGSNPPEENSLGSEQANEGNGASSVAKRKNLLKAKFKDMSYVPTSLKDNYRKVTMDISASKRQKGVETEKEKEENKYVAEESGSENSENSTPGSANENNKLPEAPKANYIHIRARRGQATDSHSLAERARREKISKRMKFLQDLVPGCNKVTGKAVMLDQIINYVQSLQHQVEFLSMKLGAAVNSRLDFSVNSLLNKEGPDLFQNLAAETQPAHIYSQIYQQKQTQLQAILRGRGPGIRSLSDVPVASSKEEISLLSPPSELYGDLVCQVKRKNILDGDLQSIVQMGCNQNRQYFLESQELHNICRMPSESWFS</sequence>
<proteinExistence type="predicted"/>
<gene>
    <name evidence="1" type="ORF">O6H91_18G022900</name>
</gene>
<dbReference type="Proteomes" id="UP001162992">
    <property type="component" value="Chromosome 18"/>
</dbReference>
<evidence type="ECO:0000313" key="1">
    <source>
        <dbReference type="EMBL" id="KAJ7522690.1"/>
    </source>
</evidence>
<reference evidence="2" key="1">
    <citation type="journal article" date="2024" name="Proc. Natl. Acad. Sci. U.S.A.">
        <title>Extraordinary preservation of gene collinearity over three hundred million years revealed in homosporous lycophytes.</title>
        <authorList>
            <person name="Li C."/>
            <person name="Wickell D."/>
            <person name="Kuo L.Y."/>
            <person name="Chen X."/>
            <person name="Nie B."/>
            <person name="Liao X."/>
            <person name="Peng D."/>
            <person name="Ji J."/>
            <person name="Jenkins J."/>
            <person name="Williams M."/>
            <person name="Shu S."/>
            <person name="Plott C."/>
            <person name="Barry K."/>
            <person name="Rajasekar S."/>
            <person name="Grimwood J."/>
            <person name="Han X."/>
            <person name="Sun S."/>
            <person name="Hou Z."/>
            <person name="He W."/>
            <person name="Dai G."/>
            <person name="Sun C."/>
            <person name="Schmutz J."/>
            <person name="Leebens-Mack J.H."/>
            <person name="Li F.W."/>
            <person name="Wang L."/>
        </authorList>
    </citation>
    <scope>NUCLEOTIDE SEQUENCE [LARGE SCALE GENOMIC DNA]</scope>
    <source>
        <strain evidence="2">cv. PW_Plant_1</strain>
    </source>
</reference>
<evidence type="ECO:0000313" key="2">
    <source>
        <dbReference type="Proteomes" id="UP001162992"/>
    </source>
</evidence>
<comment type="caution">
    <text evidence="1">The sequence shown here is derived from an EMBL/GenBank/DDBJ whole genome shotgun (WGS) entry which is preliminary data.</text>
</comment>
<protein>
    <submittedName>
        <fullName evidence="1">Uncharacterized protein</fullName>
    </submittedName>
</protein>
<accession>A0ACC2AZ23</accession>
<organism evidence="1 2">
    <name type="scientific">Diphasiastrum complanatum</name>
    <name type="common">Issler's clubmoss</name>
    <name type="synonym">Lycopodium complanatum</name>
    <dbReference type="NCBI Taxonomy" id="34168"/>
    <lineage>
        <taxon>Eukaryota</taxon>
        <taxon>Viridiplantae</taxon>
        <taxon>Streptophyta</taxon>
        <taxon>Embryophyta</taxon>
        <taxon>Tracheophyta</taxon>
        <taxon>Lycopodiopsida</taxon>
        <taxon>Lycopodiales</taxon>
        <taxon>Lycopodiaceae</taxon>
        <taxon>Lycopodioideae</taxon>
        <taxon>Diphasiastrum</taxon>
    </lineage>
</organism>
<keyword evidence="2" id="KW-1185">Reference proteome</keyword>
<name>A0ACC2AZ23_DIPCM</name>